<dbReference type="GO" id="GO:0051782">
    <property type="term" value="P:negative regulation of cell division"/>
    <property type="evidence" value="ECO:0007669"/>
    <property type="project" value="TreeGrafter"/>
</dbReference>
<proteinExistence type="predicted"/>
<dbReference type="PANTHER" id="PTHR43384">
    <property type="entry name" value="SEPTUM SITE-DETERMINING PROTEIN MIND HOMOLOG, CHLOROPLASTIC-RELATED"/>
    <property type="match status" value="1"/>
</dbReference>
<keyword evidence="3" id="KW-0966">Cell projection</keyword>
<name>A0A315ZS79_9ACTN</name>
<dbReference type="Gene3D" id="3.40.50.300">
    <property type="entry name" value="P-loop containing nucleotide triphosphate hydrolases"/>
    <property type="match status" value="1"/>
</dbReference>
<evidence type="ECO:0000256" key="1">
    <source>
        <dbReference type="SAM" id="MobiDB-lite"/>
    </source>
</evidence>
<protein>
    <submittedName>
        <fullName evidence="3">MinD-like ATPase involved in chromosome partitioning or flagellar assembly</fullName>
    </submittedName>
</protein>
<comment type="caution">
    <text evidence="3">The sequence shown here is derived from an EMBL/GenBank/DDBJ whole genome shotgun (WGS) entry which is preliminary data.</text>
</comment>
<dbReference type="InterPro" id="IPR027417">
    <property type="entry name" value="P-loop_NTPase"/>
</dbReference>
<dbReference type="GO" id="GO:0005524">
    <property type="term" value="F:ATP binding"/>
    <property type="evidence" value="ECO:0007669"/>
    <property type="project" value="TreeGrafter"/>
</dbReference>
<dbReference type="EMBL" id="QGDQ01000032">
    <property type="protein sequence ID" value="PWJ48152.1"/>
    <property type="molecule type" value="Genomic_DNA"/>
</dbReference>
<evidence type="ECO:0000259" key="2">
    <source>
        <dbReference type="Pfam" id="PF13614"/>
    </source>
</evidence>
<gene>
    <name evidence="3" type="ORF">BXY45_13231</name>
</gene>
<dbReference type="GO" id="GO:0009898">
    <property type="term" value="C:cytoplasmic side of plasma membrane"/>
    <property type="evidence" value="ECO:0007669"/>
    <property type="project" value="TreeGrafter"/>
</dbReference>
<feature type="domain" description="AAA" evidence="2">
    <location>
        <begin position="306"/>
        <end position="411"/>
    </location>
</feature>
<keyword evidence="3" id="KW-0282">Flagellum</keyword>
<dbReference type="SUPFAM" id="SSF52540">
    <property type="entry name" value="P-loop containing nucleoside triphosphate hydrolases"/>
    <property type="match status" value="1"/>
</dbReference>
<dbReference type="InterPro" id="IPR025669">
    <property type="entry name" value="AAA_dom"/>
</dbReference>
<accession>A0A315ZS79</accession>
<dbReference type="Pfam" id="PF13614">
    <property type="entry name" value="AAA_31"/>
    <property type="match status" value="1"/>
</dbReference>
<evidence type="ECO:0000313" key="3">
    <source>
        <dbReference type="EMBL" id="PWJ48152.1"/>
    </source>
</evidence>
<dbReference type="AlphaFoldDB" id="A0A315ZS79"/>
<sequence>MIMQVRRVITPTVRFDQGVVRRTASPAVREMEPDDVTRATEVDPVLVVKRADGRAEVTIDGVMKVLEASESAETQQTITAMVTERAAALGCPVKMITRSDDGDTAVVVFPSGAVWPGSVDEAASPETTTVIPPTPLKTIIRAQPRRPARSRGSEAAAPIAVMADERPLAVTSTVSSTATGPADEPSVPARAATSPAVPAQPEVTVRVPGRSAPATGADFTTPAGTEVSIGDDVSPTPPLYTAPIVHEDATPAARPSFVRHHHTETIAAEGWRGALNGLGMRLAPSEDELSSRADMQTVSQHWMGPRTIAVVNAKGGSGKTPTTAMLAATFARYGGAGVLAWENNQTRGTLGWRTEQADHQATSMDLLPRVEQMLSSEARVADLAQYVHHQRTDRYDVLCSQPLVLASEQRVTSRDVDAVHDLASRFYRMIFIDSGNDESDPAWLRMIDHANQIVVPTTTRDDHAEAGALLLEALAARDERSALLAANAVVVVSRADPKASAADVQRVVDGFSALAREVVVVPFDATLVDGQLQYDAQQPATRRAWLSASAAVARGL</sequence>
<reference evidence="3 4" key="1">
    <citation type="submission" date="2018-03" db="EMBL/GenBank/DDBJ databases">
        <title>Genomic Encyclopedia of Archaeal and Bacterial Type Strains, Phase II (KMG-II): from individual species to whole genera.</title>
        <authorList>
            <person name="Goeker M."/>
        </authorList>
    </citation>
    <scope>NUCLEOTIDE SEQUENCE [LARGE SCALE GENOMIC DNA]</scope>
    <source>
        <strain evidence="3 4">DSM 44889</strain>
    </source>
</reference>
<evidence type="ECO:0000313" key="4">
    <source>
        <dbReference type="Proteomes" id="UP000245469"/>
    </source>
</evidence>
<organism evidence="3 4">
    <name type="scientific">Quadrisphaera granulorum</name>
    <dbReference type="NCBI Taxonomy" id="317664"/>
    <lineage>
        <taxon>Bacteria</taxon>
        <taxon>Bacillati</taxon>
        <taxon>Actinomycetota</taxon>
        <taxon>Actinomycetes</taxon>
        <taxon>Kineosporiales</taxon>
        <taxon>Kineosporiaceae</taxon>
        <taxon>Quadrisphaera</taxon>
    </lineage>
</organism>
<feature type="region of interest" description="Disordered" evidence="1">
    <location>
        <begin position="174"/>
        <end position="232"/>
    </location>
</feature>
<dbReference type="PANTHER" id="PTHR43384:SF14">
    <property type="entry name" value="ESX-1 SECRETION-ASSOCIATED PROTEIN ESPI"/>
    <property type="match status" value="1"/>
</dbReference>
<dbReference type="Proteomes" id="UP000245469">
    <property type="component" value="Unassembled WGS sequence"/>
</dbReference>
<dbReference type="GO" id="GO:0016887">
    <property type="term" value="F:ATP hydrolysis activity"/>
    <property type="evidence" value="ECO:0007669"/>
    <property type="project" value="TreeGrafter"/>
</dbReference>
<dbReference type="GO" id="GO:0005829">
    <property type="term" value="C:cytosol"/>
    <property type="evidence" value="ECO:0007669"/>
    <property type="project" value="TreeGrafter"/>
</dbReference>
<dbReference type="InterPro" id="IPR050625">
    <property type="entry name" value="ParA/MinD_ATPase"/>
</dbReference>
<keyword evidence="3" id="KW-0969">Cilium</keyword>
<keyword evidence="4" id="KW-1185">Reference proteome</keyword>